<dbReference type="PANTHER" id="PTHR42935">
    <property type="entry name" value="SLR0930 PROTEIN"/>
    <property type="match status" value="1"/>
</dbReference>
<dbReference type="InterPro" id="IPR027417">
    <property type="entry name" value="P-loop_NTPase"/>
</dbReference>
<sequence length="362" mass="40387">MREPPRLVPLPEALFGSDPVLALLEESLPHGDPWSWLLATALFEARALARRFLEGNPAGLLRLVDEDLERLRALRGWLHENHALSDLGCREASSAEWAALEVLERGGAEQLAELYRRYAFAPFATHSAFVWDGRLHPVAHPDPVDFDQLVGYEPQLERLTANVERFLAGRPALSVLLYGARGTGKSTAVKALRTRYAERGLRLVEVLPEGLESLPDLLDLLRGLPQRFVLYIDDLAYDAADAGWRKLKMLLDGAVWASPKNALLAATSNRKNLIRERWSDRPDPGSEPAAWDSVQETLALADRFGLQLTFPPFDQELYLRAVAHHLQQDALDEATRTAALRFALEGRGFSGRAARQFADSYA</sequence>
<accession>A0A7C4ZHF8</accession>
<dbReference type="PANTHER" id="PTHR42935:SF1">
    <property type="entry name" value="SLR0930 PROTEIN"/>
    <property type="match status" value="1"/>
</dbReference>
<dbReference type="Proteomes" id="UP000885759">
    <property type="component" value="Unassembled WGS sequence"/>
</dbReference>
<name>A0A7C4ZHF8_9DEIN</name>
<evidence type="ECO:0000313" key="1">
    <source>
        <dbReference type="EMBL" id="HGY10258.1"/>
    </source>
</evidence>
<organism evidence="1">
    <name type="scientific">Oceanithermus profundus</name>
    <dbReference type="NCBI Taxonomy" id="187137"/>
    <lineage>
        <taxon>Bacteria</taxon>
        <taxon>Thermotogati</taxon>
        <taxon>Deinococcota</taxon>
        <taxon>Deinococci</taxon>
        <taxon>Thermales</taxon>
        <taxon>Thermaceae</taxon>
        <taxon>Oceanithermus</taxon>
    </lineage>
</organism>
<reference evidence="1" key="1">
    <citation type="journal article" date="2020" name="mSystems">
        <title>Genome- and Community-Level Interaction Insights into Carbon Utilization and Element Cycling Functions of Hydrothermarchaeota in Hydrothermal Sediment.</title>
        <authorList>
            <person name="Zhou Z."/>
            <person name="Liu Y."/>
            <person name="Xu W."/>
            <person name="Pan J."/>
            <person name="Luo Z.H."/>
            <person name="Li M."/>
        </authorList>
    </citation>
    <scope>NUCLEOTIDE SEQUENCE [LARGE SCALE GENOMIC DNA]</scope>
    <source>
        <strain evidence="1">HyVt-570</strain>
    </source>
</reference>
<dbReference type="Pfam" id="PF05673">
    <property type="entry name" value="DUF815"/>
    <property type="match status" value="1"/>
</dbReference>
<dbReference type="EMBL" id="DRPZ01000238">
    <property type="protein sequence ID" value="HGY10258.1"/>
    <property type="molecule type" value="Genomic_DNA"/>
</dbReference>
<comment type="caution">
    <text evidence="1">The sequence shown here is derived from an EMBL/GenBank/DDBJ whole genome shotgun (WGS) entry which is preliminary data.</text>
</comment>
<dbReference type="AlphaFoldDB" id="A0A7C4ZHF8"/>
<gene>
    <name evidence="1" type="ORF">ENK37_09470</name>
</gene>
<proteinExistence type="predicted"/>
<dbReference type="SUPFAM" id="SSF52540">
    <property type="entry name" value="P-loop containing nucleoside triphosphate hydrolases"/>
    <property type="match status" value="1"/>
</dbReference>
<dbReference type="InterPro" id="IPR008533">
    <property type="entry name" value="DUF815"/>
</dbReference>
<protein>
    <submittedName>
        <fullName evidence="1">DUF815 domain-containing protein</fullName>
    </submittedName>
</protein>
<dbReference type="Gene3D" id="3.40.50.300">
    <property type="entry name" value="P-loop containing nucleotide triphosphate hydrolases"/>
    <property type="match status" value="1"/>
</dbReference>